<reference evidence="2" key="1">
    <citation type="journal article" date="2012" name="BMC Genomics">
        <title>Genome sequence of the necrotrophic fungus Penicillium digitatum, the main postharvest pathogen of citrus.</title>
        <authorList>
            <person name="Marcet-Houben M."/>
            <person name="Ballester A.-R."/>
            <person name="de la Fuente B."/>
            <person name="Harries E."/>
            <person name="Marcos J.F."/>
            <person name="Gonzalez-Candelas L."/>
            <person name="Gabaldon T."/>
        </authorList>
    </citation>
    <scope>NUCLEOTIDE SEQUENCE [LARGE SCALE GENOMIC DNA]</scope>
    <source>
        <strain evidence="2">Pd1 / CECT 20795</strain>
    </source>
</reference>
<proteinExistence type="predicted"/>
<sequence>MLECNLVTRSPNSIFAINSTPISIDLAHRRACHAGEDRIRKIETFANSVKLKKGAGVSFPCVPYIKGKGYTLPFSKERSNRLKPSEFIYLDV</sequence>
<name>K9GKY7_PEND1</name>
<dbReference type="OrthoDB" id="7691805at2759"/>
<evidence type="ECO:0000313" key="1">
    <source>
        <dbReference type="EMBL" id="EKV21942.1"/>
    </source>
</evidence>
<accession>K9GKY7</accession>
<evidence type="ECO:0000313" key="2">
    <source>
        <dbReference type="Proteomes" id="UP000009886"/>
    </source>
</evidence>
<protein>
    <submittedName>
        <fullName evidence="1">Uncharacterized protein</fullName>
    </submittedName>
</protein>
<dbReference type="VEuPathDB" id="FungiDB:PDIP_01670"/>
<organism evidence="1 2">
    <name type="scientific">Penicillium digitatum (strain Pd1 / CECT 20795)</name>
    <name type="common">Green mold</name>
    <dbReference type="NCBI Taxonomy" id="1170230"/>
    <lineage>
        <taxon>Eukaryota</taxon>
        <taxon>Fungi</taxon>
        <taxon>Dikarya</taxon>
        <taxon>Ascomycota</taxon>
        <taxon>Pezizomycotina</taxon>
        <taxon>Eurotiomycetes</taxon>
        <taxon>Eurotiomycetidae</taxon>
        <taxon>Eurotiales</taxon>
        <taxon>Aspergillaceae</taxon>
        <taxon>Penicillium</taxon>
    </lineage>
</organism>
<dbReference type="EMBL" id="AKCU01000007">
    <property type="protein sequence ID" value="EKV21942.1"/>
    <property type="molecule type" value="Genomic_DNA"/>
</dbReference>
<gene>
    <name evidence="1" type="ORF">PDIP_01670</name>
</gene>
<comment type="caution">
    <text evidence="1">The sequence shown here is derived from an EMBL/GenBank/DDBJ whole genome shotgun (WGS) entry which is preliminary data.</text>
</comment>
<dbReference type="HOGENOM" id="CLU_2413968_0_0_1"/>
<dbReference type="Proteomes" id="UP000009886">
    <property type="component" value="Unassembled WGS sequence"/>
</dbReference>
<dbReference type="AlphaFoldDB" id="K9GKY7"/>
<dbReference type="KEGG" id="pdp:PDIP_01670"/>